<evidence type="ECO:0000313" key="1">
    <source>
        <dbReference type="EMBL" id="ROT39985.1"/>
    </source>
</evidence>
<dbReference type="RefSeq" id="XP_028467791.1">
    <property type="nucleotide sequence ID" value="XM_028606808.1"/>
</dbReference>
<dbReference type="EMBL" id="ML119053">
    <property type="protein sequence ID" value="ROT39985.1"/>
    <property type="molecule type" value="Genomic_DNA"/>
</dbReference>
<sequence length="167" mass="18066">MLANTGNPFIQTIYGSGQAYGQLLEKSVVHSVPGLLRGSGFVARVSSRRYVWSGRLALKITHGMMSDRRNWCGCLLSKAFSSPSVSSLHLKMMFIDSQHGASTGHCGDSIARDYWPFPLSLSLSLSLSTFILSLSCAFNCSVTALAYVHDAAAVRSASVPYPRVRST</sequence>
<name>A0A3N2Q050_SODAK</name>
<dbReference type="GeneID" id="39575286"/>
<accession>A0A3N2Q050</accession>
<keyword evidence="2" id="KW-1185">Reference proteome</keyword>
<dbReference type="Proteomes" id="UP000272025">
    <property type="component" value="Unassembled WGS sequence"/>
</dbReference>
<reference evidence="1 2" key="1">
    <citation type="journal article" date="2018" name="Mol. Ecol.">
        <title>The obligate alkalophilic soda-lake fungus Sodiomyces alkalinus has shifted to a protein diet.</title>
        <authorList>
            <person name="Grum-Grzhimaylo A.A."/>
            <person name="Falkoski D.L."/>
            <person name="van den Heuvel J."/>
            <person name="Valero-Jimenez C.A."/>
            <person name="Min B."/>
            <person name="Choi I.G."/>
            <person name="Lipzen A."/>
            <person name="Daum C.G."/>
            <person name="Aanen D.K."/>
            <person name="Tsang A."/>
            <person name="Henrissat B."/>
            <person name="Bilanenko E.N."/>
            <person name="de Vries R.P."/>
            <person name="van Kan J.A.L."/>
            <person name="Grigoriev I.V."/>
            <person name="Debets A.J.M."/>
        </authorList>
    </citation>
    <scope>NUCLEOTIDE SEQUENCE [LARGE SCALE GENOMIC DNA]</scope>
    <source>
        <strain evidence="1 2">F11</strain>
    </source>
</reference>
<protein>
    <submittedName>
        <fullName evidence="1">Uncharacterized protein</fullName>
    </submittedName>
</protein>
<proteinExistence type="predicted"/>
<dbReference type="AlphaFoldDB" id="A0A3N2Q050"/>
<gene>
    <name evidence="1" type="ORF">SODALDRAFT_142997</name>
</gene>
<organism evidence="1 2">
    <name type="scientific">Sodiomyces alkalinus (strain CBS 110278 / VKM F-3762 / F11)</name>
    <name type="common">Alkaliphilic filamentous fungus</name>
    <dbReference type="NCBI Taxonomy" id="1314773"/>
    <lineage>
        <taxon>Eukaryota</taxon>
        <taxon>Fungi</taxon>
        <taxon>Dikarya</taxon>
        <taxon>Ascomycota</taxon>
        <taxon>Pezizomycotina</taxon>
        <taxon>Sordariomycetes</taxon>
        <taxon>Hypocreomycetidae</taxon>
        <taxon>Glomerellales</taxon>
        <taxon>Plectosphaerellaceae</taxon>
        <taxon>Sodiomyces</taxon>
    </lineage>
</organism>
<evidence type="ECO:0000313" key="2">
    <source>
        <dbReference type="Proteomes" id="UP000272025"/>
    </source>
</evidence>